<dbReference type="RefSeq" id="WP_260215727.1">
    <property type="nucleotide sequence ID" value="NZ_JAJAGO010000001.1"/>
</dbReference>
<evidence type="ECO:0000313" key="2">
    <source>
        <dbReference type="Proteomes" id="UP001156389"/>
    </source>
</evidence>
<gene>
    <name evidence="1" type="ORF">LHJ74_02395</name>
</gene>
<comment type="caution">
    <text evidence="1">The sequence shown here is derived from an EMBL/GenBank/DDBJ whole genome shotgun (WGS) entry which is preliminary data.</text>
</comment>
<keyword evidence="2" id="KW-1185">Reference proteome</keyword>
<proteinExistence type="predicted"/>
<dbReference type="Proteomes" id="UP001156389">
    <property type="component" value="Unassembled WGS sequence"/>
</dbReference>
<protein>
    <recommendedName>
        <fullName evidence="3">Knr4/Smi1-like domain-containing protein</fullName>
    </recommendedName>
</protein>
<name>A0ABT2JM50_9ACTN</name>
<dbReference type="EMBL" id="JAJAGO010000001">
    <property type="protein sequence ID" value="MCT2588798.1"/>
    <property type="molecule type" value="Genomic_DNA"/>
</dbReference>
<sequence>MAGEQKIQQAWNRIQQAISRHPDTYPPLRPPAPPAAVRALEEDQDMRIPEALRTLWGIHEGAYDVRDRGMRWDFMDGHAFISLDKAQQIHHMFTLRLNHGLYVKQWGRAWNPAWIPVTSRDDQTMHTSGHFVDPEGRVGSWNDRALTPAKHPTLAHYLNHIADRM</sequence>
<evidence type="ECO:0000313" key="1">
    <source>
        <dbReference type="EMBL" id="MCT2588798.1"/>
    </source>
</evidence>
<evidence type="ECO:0008006" key="3">
    <source>
        <dbReference type="Google" id="ProtNLM"/>
    </source>
</evidence>
<accession>A0ABT2JM50</accession>
<organism evidence="1 2">
    <name type="scientific">Streptomyces gossypii</name>
    <dbReference type="NCBI Taxonomy" id="2883101"/>
    <lineage>
        <taxon>Bacteria</taxon>
        <taxon>Bacillati</taxon>
        <taxon>Actinomycetota</taxon>
        <taxon>Actinomycetes</taxon>
        <taxon>Kitasatosporales</taxon>
        <taxon>Streptomycetaceae</taxon>
        <taxon>Streptomyces</taxon>
    </lineage>
</organism>
<reference evidence="1 2" key="1">
    <citation type="submission" date="2021-10" db="EMBL/GenBank/DDBJ databases">
        <title>Streptomyces gossypii sp. nov., isolated from soil collected from cotton field.</title>
        <authorList>
            <person name="Ge X."/>
            <person name="Chen X."/>
            <person name="Liu W."/>
        </authorList>
    </citation>
    <scope>NUCLEOTIDE SEQUENCE [LARGE SCALE GENOMIC DNA]</scope>
    <source>
        <strain evidence="1 2">N2-109</strain>
    </source>
</reference>